<dbReference type="STRING" id="4097.A0A1S3YZF2"/>
<evidence type="ECO:0000313" key="3">
    <source>
        <dbReference type="RefSeq" id="XP_016457574.1"/>
    </source>
</evidence>
<dbReference type="AlphaFoldDB" id="A0A1S3YZF2"/>
<proteinExistence type="predicted"/>
<name>A0A1S3YZF2_TOBAC</name>
<dbReference type="OMA" id="HMSENEM"/>
<protein>
    <submittedName>
        <fullName evidence="3">Uncharacterized mitochondrial protein AtMg00300-like</fullName>
    </submittedName>
</protein>
<dbReference type="InterPro" id="IPR054722">
    <property type="entry name" value="PolX-like_BBD"/>
</dbReference>
<dbReference type="InterPro" id="IPR025724">
    <property type="entry name" value="GAG-pre-integrase_dom"/>
</dbReference>
<sequence>MKFRKDWFSSYEKSGGTVVMGNNATCAIVGIGSVRVRCHDGVVRTITQVRHVPDLKKNLISLSTLDEQGYRYMSEAGTIKVTKGSLVMLKGKLENGLYTLAGSTIVGSANASTVQLSNDDKARLWHMRLGHMSARGLEMLSNRTLLEGEKINTLDFCEHCVLGKQKKVSFSTGKHKTRGVLDYIHSDLWGPSKLPSKGKKSI</sequence>
<evidence type="ECO:0000259" key="2">
    <source>
        <dbReference type="Pfam" id="PF22936"/>
    </source>
</evidence>
<gene>
    <name evidence="3" type="primary">LOC107781394</name>
</gene>
<feature type="domain" description="GAG-pre-integrase" evidence="1">
    <location>
        <begin position="96"/>
        <end position="165"/>
    </location>
</feature>
<reference evidence="3" key="1">
    <citation type="submission" date="2025-08" db="UniProtKB">
        <authorList>
            <consortium name="RefSeq"/>
        </authorList>
    </citation>
    <scope>IDENTIFICATION</scope>
</reference>
<organism evidence="3">
    <name type="scientific">Nicotiana tabacum</name>
    <name type="common">Common tobacco</name>
    <dbReference type="NCBI Taxonomy" id="4097"/>
    <lineage>
        <taxon>Eukaryota</taxon>
        <taxon>Viridiplantae</taxon>
        <taxon>Streptophyta</taxon>
        <taxon>Embryophyta</taxon>
        <taxon>Tracheophyta</taxon>
        <taxon>Spermatophyta</taxon>
        <taxon>Magnoliopsida</taxon>
        <taxon>eudicotyledons</taxon>
        <taxon>Gunneridae</taxon>
        <taxon>Pentapetalae</taxon>
        <taxon>asterids</taxon>
        <taxon>lamiids</taxon>
        <taxon>Solanales</taxon>
        <taxon>Solanaceae</taxon>
        <taxon>Nicotianoideae</taxon>
        <taxon>Nicotianeae</taxon>
        <taxon>Nicotiana</taxon>
    </lineage>
</organism>
<dbReference type="Pfam" id="PF13976">
    <property type="entry name" value="gag_pre-integrs"/>
    <property type="match status" value="1"/>
</dbReference>
<dbReference type="RefSeq" id="XP_016457574.1">
    <property type="nucleotide sequence ID" value="XM_016602088.1"/>
</dbReference>
<dbReference type="PaxDb" id="4097-A0A1S3YZF2"/>
<dbReference type="OrthoDB" id="1283342at2759"/>
<dbReference type="Pfam" id="PF22936">
    <property type="entry name" value="Pol_BBD"/>
    <property type="match status" value="1"/>
</dbReference>
<accession>A0A1S3YZF2</accession>
<dbReference type="PANTHER" id="PTHR47592">
    <property type="entry name" value="PBF68 PROTEIN"/>
    <property type="match status" value="1"/>
</dbReference>
<dbReference type="KEGG" id="nta:107781394"/>
<evidence type="ECO:0000259" key="1">
    <source>
        <dbReference type="Pfam" id="PF13976"/>
    </source>
</evidence>
<feature type="domain" description="Retrovirus-related Pol polyprotein from transposon TNT 1-94-like beta-barrel" evidence="2">
    <location>
        <begin position="1"/>
        <end position="70"/>
    </location>
</feature>
<dbReference type="PANTHER" id="PTHR47592:SF24">
    <property type="entry name" value="BNACNNG30200D PROTEIN"/>
    <property type="match status" value="1"/>
</dbReference>